<dbReference type="EMBL" id="JAGKHQ010000011">
    <property type="protein sequence ID" value="KAG7504824.1"/>
    <property type="molecule type" value="Genomic_DNA"/>
</dbReference>
<organism evidence="2 3">
    <name type="scientific">Solea senegalensis</name>
    <name type="common">Senegalese sole</name>
    <dbReference type="NCBI Taxonomy" id="28829"/>
    <lineage>
        <taxon>Eukaryota</taxon>
        <taxon>Metazoa</taxon>
        <taxon>Chordata</taxon>
        <taxon>Craniata</taxon>
        <taxon>Vertebrata</taxon>
        <taxon>Euteleostomi</taxon>
        <taxon>Actinopterygii</taxon>
        <taxon>Neopterygii</taxon>
        <taxon>Teleostei</taxon>
        <taxon>Neoteleostei</taxon>
        <taxon>Acanthomorphata</taxon>
        <taxon>Carangaria</taxon>
        <taxon>Pleuronectiformes</taxon>
        <taxon>Pleuronectoidei</taxon>
        <taxon>Soleidae</taxon>
        <taxon>Solea</taxon>
    </lineage>
</organism>
<accession>A0AAV6RI66</accession>
<comment type="caution">
    <text evidence="2">The sequence shown here is derived from an EMBL/GenBank/DDBJ whole genome shotgun (WGS) entry which is preliminary data.</text>
</comment>
<keyword evidence="3" id="KW-1185">Reference proteome</keyword>
<dbReference type="AlphaFoldDB" id="A0AAV6RI66"/>
<dbReference type="Proteomes" id="UP000693946">
    <property type="component" value="Linkage Group LG19"/>
</dbReference>
<name>A0AAV6RI66_SOLSE</name>
<evidence type="ECO:0000313" key="2">
    <source>
        <dbReference type="EMBL" id="KAG7504824.1"/>
    </source>
</evidence>
<evidence type="ECO:0000256" key="1">
    <source>
        <dbReference type="SAM" id="MobiDB-lite"/>
    </source>
</evidence>
<gene>
    <name evidence="2" type="ORF">JOB18_017826</name>
</gene>
<feature type="region of interest" description="Disordered" evidence="1">
    <location>
        <begin position="52"/>
        <end position="73"/>
    </location>
</feature>
<sequence length="73" mass="7980">MCPLSFTASPCCNTDPRWHLLRLVVQQRNHFTGFVNHGAGLRVVIAVQSGSAHPSHSSTAQSQTHSSRQALQE</sequence>
<proteinExistence type="predicted"/>
<reference evidence="2 3" key="1">
    <citation type="journal article" date="2021" name="Sci. Rep.">
        <title>Chromosome anchoring in Senegalese sole (Solea senegalensis) reveals sex-associated markers and genome rearrangements in flatfish.</title>
        <authorList>
            <person name="Guerrero-Cozar I."/>
            <person name="Gomez-Garrido J."/>
            <person name="Berbel C."/>
            <person name="Martinez-Blanch J.F."/>
            <person name="Alioto T."/>
            <person name="Claros M.G."/>
            <person name="Gagnaire P.A."/>
            <person name="Manchado M."/>
        </authorList>
    </citation>
    <scope>NUCLEOTIDE SEQUENCE [LARGE SCALE GENOMIC DNA]</scope>
    <source>
        <strain evidence="2">Sse05_10M</strain>
    </source>
</reference>
<protein>
    <submittedName>
        <fullName evidence="2">Uncharacterized protein</fullName>
    </submittedName>
</protein>
<evidence type="ECO:0000313" key="3">
    <source>
        <dbReference type="Proteomes" id="UP000693946"/>
    </source>
</evidence>